<dbReference type="PANTHER" id="PTHR33346:SF5">
    <property type="entry name" value="DEHYDRIN LEA-RELATED"/>
    <property type="match status" value="1"/>
</dbReference>
<reference evidence="2" key="1">
    <citation type="submission" date="2023-05" db="EMBL/GenBank/DDBJ databases">
        <title>Nepenthes gracilis genome sequencing.</title>
        <authorList>
            <person name="Fukushima K."/>
        </authorList>
    </citation>
    <scope>NUCLEOTIDE SEQUENCE</scope>
    <source>
        <strain evidence="2">SING2019-196</strain>
    </source>
</reference>
<dbReference type="AlphaFoldDB" id="A0AAD3S1W3"/>
<feature type="compositionally biased region" description="Low complexity" evidence="1">
    <location>
        <begin position="151"/>
        <end position="160"/>
    </location>
</feature>
<name>A0AAD3S1W3_NEPGR</name>
<dbReference type="PANTHER" id="PTHR33346">
    <property type="entry name" value="DEHYDRIN XERO 2-RELATED"/>
    <property type="match status" value="1"/>
</dbReference>
<feature type="compositionally biased region" description="Basic and acidic residues" evidence="1">
    <location>
        <begin position="181"/>
        <end position="191"/>
    </location>
</feature>
<accession>A0AAD3S1W3</accession>
<dbReference type="Proteomes" id="UP001279734">
    <property type="component" value="Unassembled WGS sequence"/>
</dbReference>
<dbReference type="EMBL" id="BSYO01000004">
    <property type="protein sequence ID" value="GMH02782.1"/>
    <property type="molecule type" value="Genomic_DNA"/>
</dbReference>
<proteinExistence type="predicted"/>
<protein>
    <recommendedName>
        <fullName evidence="4">Dehydrin</fullName>
    </recommendedName>
</protein>
<feature type="region of interest" description="Disordered" evidence="1">
    <location>
        <begin position="71"/>
        <end position="191"/>
    </location>
</feature>
<evidence type="ECO:0000313" key="3">
    <source>
        <dbReference type="Proteomes" id="UP001279734"/>
    </source>
</evidence>
<feature type="region of interest" description="Disordered" evidence="1">
    <location>
        <begin position="1"/>
        <end position="26"/>
    </location>
</feature>
<feature type="compositionally biased region" description="Low complexity" evidence="1">
    <location>
        <begin position="96"/>
        <end position="110"/>
    </location>
</feature>
<evidence type="ECO:0000313" key="2">
    <source>
        <dbReference type="EMBL" id="GMH02782.1"/>
    </source>
</evidence>
<organism evidence="2 3">
    <name type="scientific">Nepenthes gracilis</name>
    <name type="common">Slender pitcher plant</name>
    <dbReference type="NCBI Taxonomy" id="150966"/>
    <lineage>
        <taxon>Eukaryota</taxon>
        <taxon>Viridiplantae</taxon>
        <taxon>Streptophyta</taxon>
        <taxon>Embryophyta</taxon>
        <taxon>Tracheophyta</taxon>
        <taxon>Spermatophyta</taxon>
        <taxon>Magnoliopsida</taxon>
        <taxon>eudicotyledons</taxon>
        <taxon>Gunneridae</taxon>
        <taxon>Pentapetalae</taxon>
        <taxon>Caryophyllales</taxon>
        <taxon>Nepenthaceae</taxon>
        <taxon>Nepenthes</taxon>
    </lineage>
</organism>
<dbReference type="InterPro" id="IPR000167">
    <property type="entry name" value="Dehydrin"/>
</dbReference>
<comment type="caution">
    <text evidence="2">The sequence shown here is derived from an EMBL/GenBank/DDBJ whole genome shotgun (WGS) entry which is preliminary data.</text>
</comment>
<dbReference type="GO" id="GO:0009631">
    <property type="term" value="P:cold acclimation"/>
    <property type="evidence" value="ECO:0007669"/>
    <property type="project" value="TreeGrafter"/>
</dbReference>
<gene>
    <name evidence="2" type="ORF">Nepgr_004621</name>
</gene>
<feature type="compositionally biased region" description="Basic and acidic residues" evidence="1">
    <location>
        <begin position="132"/>
        <end position="149"/>
    </location>
</feature>
<dbReference type="GO" id="GO:0009737">
    <property type="term" value="P:response to abscisic acid"/>
    <property type="evidence" value="ECO:0007669"/>
    <property type="project" value="TreeGrafter"/>
</dbReference>
<keyword evidence="3" id="KW-1185">Reference proteome</keyword>
<dbReference type="Pfam" id="PF00257">
    <property type="entry name" value="Dehydrin"/>
    <property type="match status" value="1"/>
</dbReference>
<evidence type="ECO:0008006" key="4">
    <source>
        <dbReference type="Google" id="ProtNLM"/>
    </source>
</evidence>
<dbReference type="GO" id="GO:0005829">
    <property type="term" value="C:cytosol"/>
    <property type="evidence" value="ECO:0007669"/>
    <property type="project" value="TreeGrafter"/>
</dbReference>
<dbReference type="GO" id="GO:0009414">
    <property type="term" value="P:response to water deprivation"/>
    <property type="evidence" value="ECO:0007669"/>
    <property type="project" value="TreeGrafter"/>
</dbReference>
<sequence length="204" mass="21562">MADLRDEQGNPIQLTDQYGNPVQLTDEYGNPMHLSGVAYSTTAACTATTGPVALGGAGNLTTGAPLQSGAEEIYAAEGAQHQPQRPVETAGEIRRSTSSSSTSTSTSSSSGEEGQRQAGEGKVGRRKKKGLKEKIKEKLTGGKHRDARQPTDTVTTTATTGDHEDDKGVNRATDNTATTTGEHREHEKGVMEKIMEKLPGHHGH</sequence>
<feature type="compositionally biased region" description="Polar residues" evidence="1">
    <location>
        <begin position="10"/>
        <end position="23"/>
    </location>
</feature>
<evidence type="ECO:0000256" key="1">
    <source>
        <dbReference type="SAM" id="MobiDB-lite"/>
    </source>
</evidence>